<name>A0A0K8PCF2_STRAJ</name>
<organism evidence="1 2">
    <name type="scientific">Streptomyces azureus</name>
    <dbReference type="NCBI Taxonomy" id="146537"/>
    <lineage>
        <taxon>Bacteria</taxon>
        <taxon>Bacillati</taxon>
        <taxon>Actinomycetota</taxon>
        <taxon>Actinomycetes</taxon>
        <taxon>Kitasatosporales</taxon>
        <taxon>Streptomycetaceae</taxon>
        <taxon>Streptomyces</taxon>
    </lineage>
</organism>
<dbReference type="EMBL" id="DF968189">
    <property type="protein sequence ID" value="GAP45550.1"/>
    <property type="molecule type" value="Genomic_DNA"/>
</dbReference>
<evidence type="ECO:0000313" key="1">
    <source>
        <dbReference type="EMBL" id="GAP45550.1"/>
    </source>
</evidence>
<dbReference type="AlphaFoldDB" id="A0A0K8PCF2"/>
<dbReference type="Proteomes" id="UP000053859">
    <property type="component" value="Unassembled WGS sequence"/>
</dbReference>
<sequence length="45" mass="4773">MVVAEAADGVQAVEPARTTRPDVVLRDARFKPAGVRVSTHSALDL</sequence>
<dbReference type="PATRIC" id="fig|146537.3.peg.297"/>
<evidence type="ECO:0000313" key="2">
    <source>
        <dbReference type="Proteomes" id="UP000053859"/>
    </source>
</evidence>
<protein>
    <submittedName>
        <fullName evidence="1">Two-component system response regulator</fullName>
    </submittedName>
</protein>
<dbReference type="RefSeq" id="WP_167745662.1">
    <property type="nucleotide sequence ID" value="NZ_DF968189.1"/>
</dbReference>
<gene>
    <name evidence="1" type="ORF">SAZU_0280</name>
</gene>
<proteinExistence type="predicted"/>
<reference evidence="1" key="1">
    <citation type="journal article" date="2015" name="Genome Announc.">
        <title>Draft Genome Sequence of Thiostrepton-Producing Streptomyces azureus ATCC 14921.</title>
        <authorList>
            <person name="Sakihara K."/>
            <person name="Maeda J."/>
            <person name="Tashiro K."/>
            <person name="Fujino Y."/>
            <person name="Kuhara S."/>
            <person name="Ohshima T."/>
            <person name="Ogata S."/>
            <person name="Doi K."/>
        </authorList>
    </citation>
    <scope>NUCLEOTIDE SEQUENCE [LARGE SCALE GENOMIC DNA]</scope>
    <source>
        <strain evidence="1">ATCC14921</strain>
    </source>
</reference>
<keyword evidence="2" id="KW-1185">Reference proteome</keyword>
<accession>A0A0K8PCF2</accession>